<evidence type="ECO:0000259" key="1">
    <source>
        <dbReference type="Pfam" id="PF01814"/>
    </source>
</evidence>
<gene>
    <name evidence="2" type="ORF">EHS13_29485</name>
</gene>
<dbReference type="KEGG" id="ppsc:EHS13_29485"/>
<evidence type="ECO:0000313" key="2">
    <source>
        <dbReference type="EMBL" id="QGQ98719.1"/>
    </source>
</evidence>
<dbReference type="Gene3D" id="1.20.120.520">
    <property type="entry name" value="nmb1532 protein domain like"/>
    <property type="match status" value="1"/>
</dbReference>
<sequence length="171" mass="20103">MDHAKTRIQMELSTHPYFQFNAAIERLEEEHRVLRESLQELCTLVKAIDYRKDTTIWAACMTDLRRRIADFKQALEKHSFWEEEVLFKLVDQYFDEIPSLFGLIEQEHELVDKFMDAFISVVDQNILAVSPKDVAKMSAYLQLALSSLLEHFKKEEDIMASLADFSNQYGY</sequence>
<evidence type="ECO:0000313" key="3">
    <source>
        <dbReference type="Proteomes" id="UP000426246"/>
    </source>
</evidence>
<accession>A0A6B8RRY8</accession>
<name>A0A6B8RRY8_9BACL</name>
<organism evidence="2 3">
    <name type="scientific">Paenibacillus psychroresistens</name>
    <dbReference type="NCBI Taxonomy" id="1778678"/>
    <lineage>
        <taxon>Bacteria</taxon>
        <taxon>Bacillati</taxon>
        <taxon>Bacillota</taxon>
        <taxon>Bacilli</taxon>
        <taxon>Bacillales</taxon>
        <taxon>Paenibacillaceae</taxon>
        <taxon>Paenibacillus</taxon>
    </lineage>
</organism>
<dbReference type="Pfam" id="PF01814">
    <property type="entry name" value="Hemerythrin"/>
    <property type="match status" value="1"/>
</dbReference>
<feature type="domain" description="Hemerythrin-like" evidence="1">
    <location>
        <begin position="23"/>
        <end position="162"/>
    </location>
</feature>
<dbReference type="OrthoDB" id="2678508at2"/>
<protein>
    <recommendedName>
        <fullName evidence="1">Hemerythrin-like domain-containing protein</fullName>
    </recommendedName>
</protein>
<keyword evidence="3" id="KW-1185">Reference proteome</keyword>
<dbReference type="EMBL" id="CP034235">
    <property type="protein sequence ID" value="QGQ98719.1"/>
    <property type="molecule type" value="Genomic_DNA"/>
</dbReference>
<dbReference type="RefSeq" id="WP_155703828.1">
    <property type="nucleotide sequence ID" value="NZ_CP034235.1"/>
</dbReference>
<dbReference type="Proteomes" id="UP000426246">
    <property type="component" value="Chromosome"/>
</dbReference>
<reference evidence="3" key="1">
    <citation type="submission" date="2018-11" db="EMBL/GenBank/DDBJ databases">
        <title>Complete genome sequence of Paenibacillus sp. ML311-T8.</title>
        <authorList>
            <person name="Nam Y.-D."/>
            <person name="Kang J."/>
            <person name="Chung W.-H."/>
            <person name="Park Y.S."/>
        </authorList>
    </citation>
    <scope>NUCLEOTIDE SEQUENCE [LARGE SCALE GENOMIC DNA]</scope>
    <source>
        <strain evidence="3">ML311-T8</strain>
    </source>
</reference>
<dbReference type="AlphaFoldDB" id="A0A6B8RRY8"/>
<dbReference type="InterPro" id="IPR012312">
    <property type="entry name" value="Hemerythrin-like"/>
</dbReference>
<proteinExistence type="predicted"/>